<protein>
    <recommendedName>
        <fullName evidence="3">F-box domain-containing protein</fullName>
    </recommendedName>
</protein>
<evidence type="ECO:0000313" key="2">
    <source>
        <dbReference type="Proteomes" id="UP000749646"/>
    </source>
</evidence>
<dbReference type="SUPFAM" id="SSF81383">
    <property type="entry name" value="F-box domain"/>
    <property type="match status" value="1"/>
</dbReference>
<dbReference type="SUPFAM" id="SSF52047">
    <property type="entry name" value="RNI-like"/>
    <property type="match status" value="1"/>
</dbReference>
<name>A0A9P6SPW0_9FUNG</name>
<gene>
    <name evidence="1" type="ORF">BGZ65_001458</name>
</gene>
<organism evidence="1 2">
    <name type="scientific">Modicella reniformis</name>
    <dbReference type="NCBI Taxonomy" id="1440133"/>
    <lineage>
        <taxon>Eukaryota</taxon>
        <taxon>Fungi</taxon>
        <taxon>Fungi incertae sedis</taxon>
        <taxon>Mucoromycota</taxon>
        <taxon>Mortierellomycotina</taxon>
        <taxon>Mortierellomycetes</taxon>
        <taxon>Mortierellales</taxon>
        <taxon>Mortierellaceae</taxon>
        <taxon>Modicella</taxon>
    </lineage>
</organism>
<proteinExistence type="predicted"/>
<reference evidence="1" key="1">
    <citation type="journal article" date="2020" name="Fungal Divers.">
        <title>Resolving the Mortierellaceae phylogeny through synthesis of multi-gene phylogenetics and phylogenomics.</title>
        <authorList>
            <person name="Vandepol N."/>
            <person name="Liber J."/>
            <person name="Desiro A."/>
            <person name="Na H."/>
            <person name="Kennedy M."/>
            <person name="Barry K."/>
            <person name="Grigoriev I.V."/>
            <person name="Miller A.N."/>
            <person name="O'Donnell K."/>
            <person name="Stajich J.E."/>
            <person name="Bonito G."/>
        </authorList>
    </citation>
    <scope>NUCLEOTIDE SEQUENCE</scope>
    <source>
        <strain evidence="1">MES-2147</strain>
    </source>
</reference>
<dbReference type="Proteomes" id="UP000749646">
    <property type="component" value="Unassembled WGS sequence"/>
</dbReference>
<dbReference type="Gene3D" id="3.80.10.10">
    <property type="entry name" value="Ribonuclease Inhibitor"/>
    <property type="match status" value="1"/>
</dbReference>
<sequence length="462" mass="52642">MSLPKDPKDHPFLVPEISLHISRFVRVEDAIICAQVCKDWIDPFTTIVWSTVNFSVHKQFVNLDPATVKKHAHRILEIKDIAKVHELVVLHSSKFRRLQRLGISMQPTPRFQAYLLDFLLQNTANLTQMKLWADETAMWFNATFFPIQALCPSFGGQASLKLRLLTIHNVALTRDAFSFTLRMCPALETLEILHSVIFCTLCTEPYRHEGITHLRTSLPQLFAPDQDPSGELIRPSLLAHFPGLQTLKILGALQSPIPNIQTMKEDFAQHCPLLKNVRIKSETEIAGTLFKETFQSLTNISVFSLSEDIIVGILAHQDTLLTLDTSAQYPDYCEQDTVPQLPESSSVPIWKVLLIPQVCSRLKIINLPETEIDMDAIEKRPWLCTDLRILNIRIRGLDTKEKIIQALGLWTTIRKRSKNSDLQSSSSSGNFEVDIQANENSIESRVARHLLRFEKLYKVEYA</sequence>
<accession>A0A9P6SPW0</accession>
<dbReference type="EMBL" id="JAAAHW010003153">
    <property type="protein sequence ID" value="KAF9987881.1"/>
    <property type="molecule type" value="Genomic_DNA"/>
</dbReference>
<evidence type="ECO:0008006" key="3">
    <source>
        <dbReference type="Google" id="ProtNLM"/>
    </source>
</evidence>
<keyword evidence="2" id="KW-1185">Reference proteome</keyword>
<dbReference type="AlphaFoldDB" id="A0A9P6SPW0"/>
<dbReference type="InterPro" id="IPR032675">
    <property type="entry name" value="LRR_dom_sf"/>
</dbReference>
<evidence type="ECO:0000313" key="1">
    <source>
        <dbReference type="EMBL" id="KAF9987881.1"/>
    </source>
</evidence>
<dbReference type="InterPro" id="IPR036047">
    <property type="entry name" value="F-box-like_dom_sf"/>
</dbReference>
<comment type="caution">
    <text evidence="1">The sequence shown here is derived from an EMBL/GenBank/DDBJ whole genome shotgun (WGS) entry which is preliminary data.</text>
</comment>